<dbReference type="Proteomes" id="UP000433577">
    <property type="component" value="Chromosome 3"/>
</dbReference>
<dbReference type="PROSITE" id="PS51186">
    <property type="entry name" value="GNAT"/>
    <property type="match status" value="1"/>
</dbReference>
<reference evidence="2 3" key="1">
    <citation type="submission" date="2019-12" db="EMBL/GenBank/DDBJ databases">
        <title>Paraburkholderia acidiphila 7Q-K02 sp. nov and Paraburkholderia acidisoli DHF22 sp. nov., two strains isolated from forest soil.</title>
        <authorList>
            <person name="Gao Z."/>
            <person name="Qiu L."/>
        </authorList>
    </citation>
    <scope>NUCLEOTIDE SEQUENCE [LARGE SCALE GENOMIC DNA]</scope>
    <source>
        <strain evidence="2 3">DHF22</strain>
    </source>
</reference>
<dbReference type="InterPro" id="IPR024035">
    <property type="entry name" value="MSMEG_0567_GNAT"/>
</dbReference>
<evidence type="ECO:0000313" key="3">
    <source>
        <dbReference type="Proteomes" id="UP000433577"/>
    </source>
</evidence>
<dbReference type="Pfam" id="PF21926">
    <property type="entry name" value="FeeM"/>
    <property type="match status" value="1"/>
</dbReference>
<accession>A0A7Z2JI73</accession>
<keyword evidence="2" id="KW-0808">Transferase</keyword>
<dbReference type="SUPFAM" id="SSF55729">
    <property type="entry name" value="Acyl-CoA N-acyltransferases (Nat)"/>
    <property type="match status" value="1"/>
</dbReference>
<dbReference type="NCBIfam" id="TIGR04045">
    <property type="entry name" value="MSMEG_0567_GNAT"/>
    <property type="match status" value="1"/>
</dbReference>
<organism evidence="2 3">
    <name type="scientific">Paraburkholderia acidisoli</name>
    <dbReference type="NCBI Taxonomy" id="2571748"/>
    <lineage>
        <taxon>Bacteria</taxon>
        <taxon>Pseudomonadati</taxon>
        <taxon>Pseudomonadota</taxon>
        <taxon>Betaproteobacteria</taxon>
        <taxon>Burkholderiales</taxon>
        <taxon>Burkholderiaceae</taxon>
        <taxon>Paraburkholderia</taxon>
    </lineage>
</organism>
<proteinExistence type="predicted"/>
<dbReference type="OrthoDB" id="9796171at2"/>
<evidence type="ECO:0000313" key="2">
    <source>
        <dbReference type="EMBL" id="QGZ65406.1"/>
    </source>
</evidence>
<dbReference type="KEGG" id="pacs:FAZ98_26970"/>
<sequence>MRRVLVAVLVRKGGGMTTFDTEAGIVVRWAREAWERDGAYAIRRDVFCEEQGIFEHDDRDAIDDHAQLLVAVLHAPNAAPRVVGTVRIHRDANSATDLATNPASTWYGSRLAVSADFRRHGRIGATLIRLAVSSAHALGCTTFLAHVQAQNAPLFRRLHWRTIEEEILFGRAHHVMEADLAQYPPCAAPYEGFAIDQRRAA</sequence>
<gene>
    <name evidence="2" type="ORF">FAZ98_26970</name>
</gene>
<evidence type="ECO:0000259" key="1">
    <source>
        <dbReference type="PROSITE" id="PS51186"/>
    </source>
</evidence>
<dbReference type="CDD" id="cd04301">
    <property type="entry name" value="NAT_SF"/>
    <property type="match status" value="1"/>
</dbReference>
<dbReference type="Gene3D" id="3.40.630.30">
    <property type="match status" value="1"/>
</dbReference>
<dbReference type="AlphaFoldDB" id="A0A7Z2JI73"/>
<dbReference type="InterPro" id="IPR000182">
    <property type="entry name" value="GNAT_dom"/>
</dbReference>
<name>A0A7Z2JI73_9BURK</name>
<keyword evidence="3" id="KW-1185">Reference proteome</keyword>
<dbReference type="InterPro" id="IPR054597">
    <property type="entry name" value="FeeM_cat"/>
</dbReference>
<dbReference type="EMBL" id="CP046915">
    <property type="protein sequence ID" value="QGZ65406.1"/>
    <property type="molecule type" value="Genomic_DNA"/>
</dbReference>
<dbReference type="GO" id="GO:0016747">
    <property type="term" value="F:acyltransferase activity, transferring groups other than amino-acyl groups"/>
    <property type="evidence" value="ECO:0007669"/>
    <property type="project" value="InterPro"/>
</dbReference>
<protein>
    <submittedName>
        <fullName evidence="2">GNAT family N-acetyltransferase</fullName>
    </submittedName>
</protein>
<dbReference type="InterPro" id="IPR016181">
    <property type="entry name" value="Acyl_CoA_acyltransferase"/>
</dbReference>
<feature type="domain" description="N-acetyltransferase" evidence="1">
    <location>
        <begin position="25"/>
        <end position="189"/>
    </location>
</feature>